<sequence length="174" mass="18230">MSRAAATPQTRDRRAARGLAALLIAAATAAGAAEGGAPRPAREAGPPHCRFTLPEELPDGGRPRWSGPCAGGRAEGLGVLRLQAADGAVHLYLGRLAGGQAVLGVIERPNEGWVAGRFDQGRRVEPVERNTLIEAFAEAAAAARAEAEGHRLAGRKASARHYRHKARVLDAQLD</sequence>
<proteinExistence type="predicted"/>
<dbReference type="Proteomes" id="UP000586093">
    <property type="component" value="Unassembled WGS sequence"/>
</dbReference>
<evidence type="ECO:0000313" key="3">
    <source>
        <dbReference type="EMBL" id="MBB1163260.1"/>
    </source>
</evidence>
<evidence type="ECO:0000313" key="4">
    <source>
        <dbReference type="Proteomes" id="UP000586093"/>
    </source>
</evidence>
<keyword evidence="2" id="KW-0732">Signal</keyword>
<evidence type="ECO:0008006" key="5">
    <source>
        <dbReference type="Google" id="ProtNLM"/>
    </source>
</evidence>
<gene>
    <name evidence="3" type="ORF">H4F90_14900</name>
</gene>
<keyword evidence="4" id="KW-1185">Reference proteome</keyword>
<protein>
    <recommendedName>
        <fullName evidence="5">SH3 domain-containing protein</fullName>
    </recommendedName>
</protein>
<evidence type="ECO:0000256" key="1">
    <source>
        <dbReference type="SAM" id="MobiDB-lite"/>
    </source>
</evidence>
<reference evidence="3 4" key="1">
    <citation type="submission" date="2020-08" db="EMBL/GenBank/DDBJ databases">
        <title>Aquariorum lacteus gen. nov., sp. nov., a new member of the family Comamonadaceae, isolated from freshwater aquarium.</title>
        <authorList>
            <person name="Chun S.-J."/>
        </authorList>
    </citation>
    <scope>NUCLEOTIDE SEQUENCE [LARGE SCALE GENOMIC DNA]</scope>
    <source>
        <strain evidence="3 4">SJAQ100</strain>
    </source>
</reference>
<dbReference type="EMBL" id="JACIVI010000008">
    <property type="protein sequence ID" value="MBB1163260.1"/>
    <property type="molecule type" value="Genomic_DNA"/>
</dbReference>
<dbReference type="AlphaFoldDB" id="A0A839HU63"/>
<feature type="chain" id="PRO_5032471732" description="SH3 domain-containing protein" evidence="2">
    <location>
        <begin position="33"/>
        <end position="174"/>
    </location>
</feature>
<accession>A0A839HU63</accession>
<feature type="compositionally biased region" description="Low complexity" evidence="1">
    <location>
        <begin position="33"/>
        <end position="47"/>
    </location>
</feature>
<comment type="caution">
    <text evidence="3">The sequence shown here is derived from an EMBL/GenBank/DDBJ whole genome shotgun (WGS) entry which is preliminary data.</text>
</comment>
<name>A0A839HU63_9BURK</name>
<evidence type="ECO:0000256" key="2">
    <source>
        <dbReference type="SAM" id="SignalP"/>
    </source>
</evidence>
<feature type="signal peptide" evidence="2">
    <location>
        <begin position="1"/>
        <end position="32"/>
    </location>
</feature>
<feature type="region of interest" description="Disordered" evidence="1">
    <location>
        <begin position="33"/>
        <end position="63"/>
    </location>
</feature>
<organism evidence="3 4">
    <name type="scientific">Aquariibacter albus</name>
    <dbReference type="NCBI Taxonomy" id="2759899"/>
    <lineage>
        <taxon>Bacteria</taxon>
        <taxon>Pseudomonadati</taxon>
        <taxon>Pseudomonadota</taxon>
        <taxon>Betaproteobacteria</taxon>
        <taxon>Burkholderiales</taxon>
        <taxon>Sphaerotilaceae</taxon>
        <taxon>Aquariibacter</taxon>
    </lineage>
</organism>
<dbReference type="RefSeq" id="WP_182666017.1">
    <property type="nucleotide sequence ID" value="NZ_JACIVI010000008.1"/>
</dbReference>